<dbReference type="Proteomes" id="UP000535511">
    <property type="component" value="Unassembled WGS sequence"/>
</dbReference>
<dbReference type="FunFam" id="3.40.47.10:FF:000014">
    <property type="entry name" value="Chalcone synthase 1"/>
    <property type="match status" value="1"/>
</dbReference>
<dbReference type="RefSeq" id="WP_179664549.1">
    <property type="nucleotide sequence ID" value="NZ_JACCBG010000001.1"/>
</dbReference>
<reference evidence="8 9" key="1">
    <citation type="submission" date="2020-07" db="EMBL/GenBank/DDBJ databases">
        <title>Sequencing the genomes of 1000 actinobacteria strains.</title>
        <authorList>
            <person name="Klenk H.-P."/>
        </authorList>
    </citation>
    <scope>NUCLEOTIDE SEQUENCE [LARGE SCALE GENOMIC DNA]</scope>
    <source>
        <strain evidence="8 9">DSM 21350</strain>
    </source>
</reference>
<evidence type="ECO:0000256" key="2">
    <source>
        <dbReference type="ARBA" id="ARBA00022679"/>
    </source>
</evidence>
<dbReference type="PANTHER" id="PTHR11877:SF99">
    <property type="entry name" value="1,3,6,8-TETRAHYDROXYNAPHTHALENE SYNTHASE"/>
    <property type="match status" value="1"/>
</dbReference>
<keyword evidence="3" id="KW-0012">Acyltransferase</keyword>
<organism evidence="8 9">
    <name type="scientific">Nocardioides panaciterrulae</name>
    <dbReference type="NCBI Taxonomy" id="661492"/>
    <lineage>
        <taxon>Bacteria</taxon>
        <taxon>Bacillati</taxon>
        <taxon>Actinomycetota</taxon>
        <taxon>Actinomycetes</taxon>
        <taxon>Propionibacteriales</taxon>
        <taxon>Nocardioidaceae</taxon>
        <taxon>Nocardioides</taxon>
    </lineage>
</organism>
<feature type="domain" description="Chalcone/stilbene synthase C-terminal" evidence="7">
    <location>
        <begin position="246"/>
        <end position="382"/>
    </location>
</feature>
<comment type="similarity">
    <text evidence="1">Belongs to the thiolase-like superfamily. Chalcone/stilbene synthases family.</text>
</comment>
<dbReference type="InterPro" id="IPR016039">
    <property type="entry name" value="Thiolase-like"/>
</dbReference>
<dbReference type="InterPro" id="IPR011141">
    <property type="entry name" value="Polyketide_synthase_type-III"/>
</dbReference>
<feature type="region of interest" description="Disordered" evidence="5">
    <location>
        <begin position="1"/>
        <end position="28"/>
    </location>
</feature>
<dbReference type="Pfam" id="PF02797">
    <property type="entry name" value="Chal_sti_synt_C"/>
    <property type="match status" value="1"/>
</dbReference>
<keyword evidence="2" id="KW-0808">Transferase</keyword>
<evidence type="ECO:0000259" key="7">
    <source>
        <dbReference type="Pfam" id="PF02797"/>
    </source>
</evidence>
<accession>A0A7Y9JC84</accession>
<protein>
    <submittedName>
        <fullName evidence="8">Alkylresorcinol/alkylpyrone synthase</fullName>
    </submittedName>
</protein>
<feature type="domain" description="Chalcone/stilbene synthase N-terminal" evidence="6">
    <location>
        <begin position="94"/>
        <end position="228"/>
    </location>
</feature>
<evidence type="ECO:0000259" key="6">
    <source>
        <dbReference type="Pfam" id="PF00195"/>
    </source>
</evidence>
<proteinExistence type="inferred from homology"/>
<keyword evidence="9" id="KW-1185">Reference proteome</keyword>
<comment type="caution">
    <text evidence="8">The sequence shown here is derived from an EMBL/GenBank/DDBJ whole genome shotgun (WGS) entry which is preliminary data.</text>
</comment>
<gene>
    <name evidence="8" type="ORF">BJZ21_003064</name>
</gene>
<evidence type="ECO:0000313" key="8">
    <source>
        <dbReference type="EMBL" id="NYD42981.1"/>
    </source>
</evidence>
<evidence type="ECO:0000256" key="4">
    <source>
        <dbReference type="PIRSR" id="PIRSR000451-1"/>
    </source>
</evidence>
<dbReference type="PIRSF" id="PIRSF000451">
    <property type="entry name" value="PKS_III"/>
    <property type="match status" value="1"/>
</dbReference>
<evidence type="ECO:0000256" key="1">
    <source>
        <dbReference type="ARBA" id="ARBA00005531"/>
    </source>
</evidence>
<dbReference type="AlphaFoldDB" id="A0A7Y9JC84"/>
<dbReference type="InterPro" id="IPR012328">
    <property type="entry name" value="Chalcone/stilbene_synt_C"/>
</dbReference>
<name>A0A7Y9JC84_9ACTN</name>
<dbReference type="GO" id="GO:0030639">
    <property type="term" value="P:polyketide biosynthetic process"/>
    <property type="evidence" value="ECO:0007669"/>
    <property type="project" value="TreeGrafter"/>
</dbReference>
<dbReference type="Pfam" id="PF00195">
    <property type="entry name" value="Chal_sti_synt_N"/>
    <property type="match status" value="1"/>
</dbReference>
<evidence type="ECO:0000256" key="3">
    <source>
        <dbReference type="ARBA" id="ARBA00023315"/>
    </source>
</evidence>
<sequence>MADPAARGQARQSARPARSARPDHPAGGTEVLAVRGVLPPHRYPQHEITDAFAGVIARGGGLDERVLRRFHRNAGVEHRSLALPLEEYAGLGGFTRANDLFIEHAVELGSRAVLDALKAADLTPSDVDLIICATVTGLAVPTLDARIASNIGLRPDVKRVPLVGLGCVAGAAGLARLHDYLRGDPGGVAVLVTVELCSLTVQRDDVSMPNLVASGLFGDGAAAVVARAGGDPGRGGPAAAEVLATRSRLYPDSERTMGFDVTSGGLRIVLDAQVPAVVGRYIRDDVDAFLADHGLARADVEWWVCHPGGPKVIEALQAALEVPREAVRLTWESLARIGNLSSASVLHVLEDTLRDRPPRPGSYGMVLAMGPGFCSELVLVRAADAGEAAA</sequence>
<dbReference type="PANTHER" id="PTHR11877">
    <property type="entry name" value="HYDROXYMETHYLGLUTARYL-COA SYNTHASE"/>
    <property type="match status" value="1"/>
</dbReference>
<evidence type="ECO:0000256" key="5">
    <source>
        <dbReference type="SAM" id="MobiDB-lite"/>
    </source>
</evidence>
<dbReference type="GO" id="GO:0016747">
    <property type="term" value="F:acyltransferase activity, transferring groups other than amino-acyl groups"/>
    <property type="evidence" value="ECO:0007669"/>
    <property type="project" value="InterPro"/>
</dbReference>
<feature type="active site" description="Acyl-thioester intermediate" evidence="4">
    <location>
        <position position="167"/>
    </location>
</feature>
<evidence type="ECO:0000313" key="9">
    <source>
        <dbReference type="Proteomes" id="UP000535511"/>
    </source>
</evidence>
<dbReference type="InterPro" id="IPR001099">
    <property type="entry name" value="Chalcone/stilbene_synt_N"/>
</dbReference>
<dbReference type="CDD" id="cd00831">
    <property type="entry name" value="CHS_like"/>
    <property type="match status" value="1"/>
</dbReference>
<feature type="compositionally biased region" description="Low complexity" evidence="5">
    <location>
        <begin position="1"/>
        <end position="19"/>
    </location>
</feature>
<dbReference type="SUPFAM" id="SSF53901">
    <property type="entry name" value="Thiolase-like"/>
    <property type="match status" value="1"/>
</dbReference>
<dbReference type="EMBL" id="JACCBG010000001">
    <property type="protein sequence ID" value="NYD42981.1"/>
    <property type="molecule type" value="Genomic_DNA"/>
</dbReference>
<dbReference type="Gene3D" id="3.40.47.10">
    <property type="match status" value="2"/>
</dbReference>